<protein>
    <recommendedName>
        <fullName evidence="1">SET domain-containing protein</fullName>
    </recommendedName>
</protein>
<dbReference type="Proteomes" id="UP001301958">
    <property type="component" value="Unassembled WGS sequence"/>
</dbReference>
<evidence type="ECO:0000259" key="1">
    <source>
        <dbReference type="PROSITE" id="PS50280"/>
    </source>
</evidence>
<name>A0AAN7BL13_9PEZI</name>
<reference evidence="2" key="2">
    <citation type="submission" date="2023-05" db="EMBL/GenBank/DDBJ databases">
        <authorList>
            <consortium name="Lawrence Berkeley National Laboratory"/>
            <person name="Steindorff A."/>
            <person name="Hensen N."/>
            <person name="Bonometti L."/>
            <person name="Westerberg I."/>
            <person name="Brannstrom I.O."/>
            <person name="Guillou S."/>
            <person name="Cros-Aarteil S."/>
            <person name="Calhoun S."/>
            <person name="Haridas S."/>
            <person name="Kuo A."/>
            <person name="Mondo S."/>
            <person name="Pangilinan J."/>
            <person name="Riley R."/>
            <person name="Labutti K."/>
            <person name="Andreopoulos B."/>
            <person name="Lipzen A."/>
            <person name="Chen C."/>
            <person name="Yanf M."/>
            <person name="Daum C."/>
            <person name="Ng V."/>
            <person name="Clum A."/>
            <person name="Ohm R."/>
            <person name="Martin F."/>
            <person name="Silar P."/>
            <person name="Natvig D."/>
            <person name="Lalanne C."/>
            <person name="Gautier V."/>
            <person name="Ament-Velasquez S.L."/>
            <person name="Kruys A."/>
            <person name="Hutchinson M.I."/>
            <person name="Powell A.J."/>
            <person name="Barry K."/>
            <person name="Miller A.N."/>
            <person name="Grigoriev I.V."/>
            <person name="Debuchy R."/>
            <person name="Gladieux P."/>
            <person name="Thoren M.H."/>
            <person name="Johannesson H."/>
        </authorList>
    </citation>
    <scope>NUCLEOTIDE SEQUENCE</scope>
    <source>
        <strain evidence="2">CBS 990.96</strain>
    </source>
</reference>
<dbReference type="PROSITE" id="PS50280">
    <property type="entry name" value="SET"/>
    <property type="match status" value="1"/>
</dbReference>
<dbReference type="InterPro" id="IPR011990">
    <property type="entry name" value="TPR-like_helical_dom_sf"/>
</dbReference>
<feature type="non-terminal residue" evidence="2">
    <location>
        <position position="1"/>
    </location>
</feature>
<dbReference type="InterPro" id="IPR046341">
    <property type="entry name" value="SET_dom_sf"/>
</dbReference>
<dbReference type="SUPFAM" id="SSF82199">
    <property type="entry name" value="SET domain"/>
    <property type="match status" value="1"/>
</dbReference>
<dbReference type="PANTHER" id="PTHR47332">
    <property type="entry name" value="SET DOMAIN-CONTAINING PROTEIN 5"/>
    <property type="match status" value="1"/>
</dbReference>
<comment type="caution">
    <text evidence="2">The sequence shown here is derived from an EMBL/GenBank/DDBJ whole genome shotgun (WGS) entry which is preliminary data.</text>
</comment>
<dbReference type="CDD" id="cd20071">
    <property type="entry name" value="SET_SMYD"/>
    <property type="match status" value="1"/>
</dbReference>
<dbReference type="AlphaFoldDB" id="A0AAN7BL13"/>
<reference evidence="2" key="1">
    <citation type="journal article" date="2023" name="Mol. Phylogenet. Evol.">
        <title>Genome-scale phylogeny and comparative genomics of the fungal order Sordariales.</title>
        <authorList>
            <person name="Hensen N."/>
            <person name="Bonometti L."/>
            <person name="Westerberg I."/>
            <person name="Brannstrom I.O."/>
            <person name="Guillou S."/>
            <person name="Cros-Aarteil S."/>
            <person name="Calhoun S."/>
            <person name="Haridas S."/>
            <person name="Kuo A."/>
            <person name="Mondo S."/>
            <person name="Pangilinan J."/>
            <person name="Riley R."/>
            <person name="LaButti K."/>
            <person name="Andreopoulos B."/>
            <person name="Lipzen A."/>
            <person name="Chen C."/>
            <person name="Yan M."/>
            <person name="Daum C."/>
            <person name="Ng V."/>
            <person name="Clum A."/>
            <person name="Steindorff A."/>
            <person name="Ohm R.A."/>
            <person name="Martin F."/>
            <person name="Silar P."/>
            <person name="Natvig D.O."/>
            <person name="Lalanne C."/>
            <person name="Gautier V."/>
            <person name="Ament-Velasquez S.L."/>
            <person name="Kruys A."/>
            <person name="Hutchinson M.I."/>
            <person name="Powell A.J."/>
            <person name="Barry K."/>
            <person name="Miller A.N."/>
            <person name="Grigoriev I.V."/>
            <person name="Debuchy R."/>
            <person name="Gladieux P."/>
            <person name="Hiltunen Thoren M."/>
            <person name="Johannesson H."/>
        </authorList>
    </citation>
    <scope>NUCLEOTIDE SEQUENCE</scope>
    <source>
        <strain evidence="2">CBS 990.96</strain>
    </source>
</reference>
<dbReference type="PANTHER" id="PTHR47332:SF6">
    <property type="entry name" value="SET DOMAIN-CONTAINING PROTEIN"/>
    <property type="match status" value="1"/>
</dbReference>
<evidence type="ECO:0000313" key="3">
    <source>
        <dbReference type="Proteomes" id="UP001301958"/>
    </source>
</evidence>
<organism evidence="2 3">
    <name type="scientific">Podospora fimiseda</name>
    <dbReference type="NCBI Taxonomy" id="252190"/>
    <lineage>
        <taxon>Eukaryota</taxon>
        <taxon>Fungi</taxon>
        <taxon>Dikarya</taxon>
        <taxon>Ascomycota</taxon>
        <taxon>Pezizomycotina</taxon>
        <taxon>Sordariomycetes</taxon>
        <taxon>Sordariomycetidae</taxon>
        <taxon>Sordariales</taxon>
        <taxon>Podosporaceae</taxon>
        <taxon>Podospora</taxon>
    </lineage>
</organism>
<dbReference type="Gene3D" id="1.25.40.10">
    <property type="entry name" value="Tetratricopeptide repeat domain"/>
    <property type="match status" value="1"/>
</dbReference>
<dbReference type="InterPro" id="IPR053185">
    <property type="entry name" value="SET_domain_protein"/>
</dbReference>
<evidence type="ECO:0000313" key="2">
    <source>
        <dbReference type="EMBL" id="KAK4225253.1"/>
    </source>
</evidence>
<keyword evidence="3" id="KW-1185">Reference proteome</keyword>
<dbReference type="Pfam" id="PF00856">
    <property type="entry name" value="SET"/>
    <property type="match status" value="1"/>
</dbReference>
<sequence>NSENESICAFTHNKSVSSKFYRISVITTDSVMRKFAELEAVNTWEVDIIPLVETGGLFPAMHEVKGVEGKGLGTVARTNIIEGINVVYDFPMIMVDETVFEGRGLRQEQVERLMAKAVGGLRGDLNERFGELSGAGEKKDEGWEMKVFGKNAFKVKVKLGEEEKVFPNMMIVSRVNHDCAPNMGYYFDQKTLTQRLVAARDIRQGEELTIGYVDLTKPCATRQQLLKKLWGFNCTCRRCTLPPPEMQESNSRSDQIHDLLKQLDDHSSLEASPEKAELLVTLYEKEGLQARLYEAYYRAAFEWNAAGDAEKAVKYAKLCLEKGRSLRHAHSPFLEIMGVLIQNPEEHWSWRFRVKLRDLGI</sequence>
<dbReference type="InterPro" id="IPR001214">
    <property type="entry name" value="SET_dom"/>
</dbReference>
<dbReference type="Gene3D" id="2.170.270.10">
    <property type="entry name" value="SET domain"/>
    <property type="match status" value="1"/>
</dbReference>
<accession>A0AAN7BL13</accession>
<dbReference type="EMBL" id="MU865371">
    <property type="protein sequence ID" value="KAK4225253.1"/>
    <property type="molecule type" value="Genomic_DNA"/>
</dbReference>
<proteinExistence type="predicted"/>
<gene>
    <name evidence="2" type="ORF">QBC38DRAFT_531136</name>
</gene>
<feature type="domain" description="SET" evidence="1">
    <location>
        <begin position="50"/>
        <end position="213"/>
    </location>
</feature>